<dbReference type="InterPro" id="IPR001128">
    <property type="entry name" value="Cyt_P450"/>
</dbReference>
<organism evidence="15 16">
    <name type="scientific">Ignelater luminosus</name>
    <name type="common">Cucubano</name>
    <name type="synonym">Pyrophorus luminosus</name>
    <dbReference type="NCBI Taxonomy" id="2038154"/>
    <lineage>
        <taxon>Eukaryota</taxon>
        <taxon>Metazoa</taxon>
        <taxon>Ecdysozoa</taxon>
        <taxon>Arthropoda</taxon>
        <taxon>Hexapoda</taxon>
        <taxon>Insecta</taxon>
        <taxon>Pterygota</taxon>
        <taxon>Neoptera</taxon>
        <taxon>Endopterygota</taxon>
        <taxon>Coleoptera</taxon>
        <taxon>Polyphaga</taxon>
        <taxon>Elateriformia</taxon>
        <taxon>Elateroidea</taxon>
        <taxon>Elateridae</taxon>
        <taxon>Agrypninae</taxon>
        <taxon>Pyrophorini</taxon>
        <taxon>Ignelater</taxon>
    </lineage>
</organism>
<protein>
    <recommendedName>
        <fullName evidence="17">Cytochrome P450</fullName>
    </recommendedName>
</protein>
<dbReference type="InterPro" id="IPR036396">
    <property type="entry name" value="Cyt_P450_sf"/>
</dbReference>
<keyword evidence="5 13" id="KW-0349">Heme</keyword>
<accession>A0A8K0D8E1</accession>
<evidence type="ECO:0000256" key="14">
    <source>
        <dbReference type="RuleBase" id="RU000461"/>
    </source>
</evidence>
<dbReference type="GO" id="GO:0005789">
    <property type="term" value="C:endoplasmic reticulum membrane"/>
    <property type="evidence" value="ECO:0007669"/>
    <property type="project" value="UniProtKB-SubCell"/>
</dbReference>
<keyword evidence="8" id="KW-0492">Microsome</keyword>
<keyword evidence="7" id="KW-0256">Endoplasmic reticulum</keyword>
<evidence type="ECO:0000256" key="4">
    <source>
        <dbReference type="ARBA" id="ARBA00010617"/>
    </source>
</evidence>
<evidence type="ECO:0000256" key="2">
    <source>
        <dbReference type="ARBA" id="ARBA00004174"/>
    </source>
</evidence>
<dbReference type="PRINTS" id="PR00385">
    <property type="entry name" value="P450"/>
</dbReference>
<dbReference type="Pfam" id="PF00067">
    <property type="entry name" value="p450"/>
    <property type="match status" value="1"/>
</dbReference>
<dbReference type="GO" id="GO:0020037">
    <property type="term" value="F:heme binding"/>
    <property type="evidence" value="ECO:0007669"/>
    <property type="project" value="InterPro"/>
</dbReference>
<gene>
    <name evidence="15" type="ORF">ILUMI_04742</name>
</gene>
<dbReference type="GO" id="GO:0016705">
    <property type="term" value="F:oxidoreductase activity, acting on paired donors, with incorporation or reduction of molecular oxygen"/>
    <property type="evidence" value="ECO:0007669"/>
    <property type="project" value="InterPro"/>
</dbReference>
<dbReference type="CDD" id="cd11056">
    <property type="entry name" value="CYP6-like"/>
    <property type="match status" value="1"/>
</dbReference>
<feature type="binding site" description="axial binding residue" evidence="13">
    <location>
        <position position="473"/>
    </location>
    <ligand>
        <name>heme</name>
        <dbReference type="ChEBI" id="CHEBI:30413"/>
    </ligand>
    <ligandPart>
        <name>Fe</name>
        <dbReference type="ChEBI" id="CHEBI:18248"/>
    </ligandPart>
</feature>
<proteinExistence type="inferred from homology"/>
<comment type="subcellular location">
    <subcellularLocation>
        <location evidence="3">Endoplasmic reticulum membrane</location>
        <topology evidence="3">Peripheral membrane protein</topology>
    </subcellularLocation>
    <subcellularLocation>
        <location evidence="2">Microsome membrane</location>
        <topology evidence="2">Peripheral membrane protein</topology>
    </subcellularLocation>
</comment>
<reference evidence="15" key="1">
    <citation type="submission" date="2019-08" db="EMBL/GenBank/DDBJ databases">
        <title>The genome of the North American firefly Photinus pyralis.</title>
        <authorList>
            <consortium name="Photinus pyralis genome working group"/>
            <person name="Fallon T.R."/>
            <person name="Sander Lower S.E."/>
            <person name="Weng J.-K."/>
        </authorList>
    </citation>
    <scope>NUCLEOTIDE SEQUENCE</scope>
    <source>
        <strain evidence="15">TRF0915ILg1</strain>
        <tissue evidence="15">Whole body</tissue>
    </source>
</reference>
<evidence type="ECO:0000256" key="8">
    <source>
        <dbReference type="ARBA" id="ARBA00022848"/>
    </source>
</evidence>
<evidence type="ECO:0000256" key="7">
    <source>
        <dbReference type="ARBA" id="ARBA00022824"/>
    </source>
</evidence>
<evidence type="ECO:0000313" key="16">
    <source>
        <dbReference type="Proteomes" id="UP000801492"/>
    </source>
</evidence>
<evidence type="ECO:0000313" key="15">
    <source>
        <dbReference type="EMBL" id="KAF2901445.1"/>
    </source>
</evidence>
<dbReference type="AlphaFoldDB" id="A0A8K0D8E1"/>
<dbReference type="SUPFAM" id="SSF48264">
    <property type="entry name" value="Cytochrome P450"/>
    <property type="match status" value="1"/>
</dbReference>
<evidence type="ECO:0000256" key="9">
    <source>
        <dbReference type="ARBA" id="ARBA00023002"/>
    </source>
</evidence>
<evidence type="ECO:0000256" key="13">
    <source>
        <dbReference type="PIRSR" id="PIRSR602401-1"/>
    </source>
</evidence>
<evidence type="ECO:0000256" key="10">
    <source>
        <dbReference type="ARBA" id="ARBA00023004"/>
    </source>
</evidence>
<dbReference type="Gene3D" id="1.10.630.10">
    <property type="entry name" value="Cytochrome P450"/>
    <property type="match status" value="1"/>
</dbReference>
<name>A0A8K0D8E1_IGNLU</name>
<evidence type="ECO:0000256" key="11">
    <source>
        <dbReference type="ARBA" id="ARBA00023033"/>
    </source>
</evidence>
<dbReference type="PROSITE" id="PS00086">
    <property type="entry name" value="CYTOCHROME_P450"/>
    <property type="match status" value="1"/>
</dbReference>
<evidence type="ECO:0000256" key="1">
    <source>
        <dbReference type="ARBA" id="ARBA00001971"/>
    </source>
</evidence>
<keyword evidence="12" id="KW-0472">Membrane</keyword>
<dbReference type="InterPro" id="IPR002401">
    <property type="entry name" value="Cyt_P450_E_grp-I"/>
</dbReference>
<dbReference type="InterPro" id="IPR050476">
    <property type="entry name" value="Insect_CytP450_Detox"/>
</dbReference>
<dbReference type="PRINTS" id="PR00463">
    <property type="entry name" value="EP450I"/>
</dbReference>
<comment type="cofactor">
    <cofactor evidence="1 13">
        <name>heme</name>
        <dbReference type="ChEBI" id="CHEBI:30413"/>
    </cofactor>
</comment>
<dbReference type="PANTHER" id="PTHR24292:SF54">
    <property type="entry name" value="CYP9F3-RELATED"/>
    <property type="match status" value="1"/>
</dbReference>
<dbReference type="FunFam" id="1.10.630.10:FF:000042">
    <property type="entry name" value="Cytochrome P450"/>
    <property type="match status" value="1"/>
</dbReference>
<keyword evidence="11 14" id="KW-0503">Monooxygenase</keyword>
<comment type="similarity">
    <text evidence="4 14">Belongs to the cytochrome P450 family.</text>
</comment>
<dbReference type="EMBL" id="VTPC01001639">
    <property type="protein sequence ID" value="KAF2901445.1"/>
    <property type="molecule type" value="Genomic_DNA"/>
</dbReference>
<keyword evidence="16" id="KW-1185">Reference proteome</keyword>
<dbReference type="PANTHER" id="PTHR24292">
    <property type="entry name" value="CYTOCHROME P450"/>
    <property type="match status" value="1"/>
</dbReference>
<dbReference type="GO" id="GO:0005506">
    <property type="term" value="F:iron ion binding"/>
    <property type="evidence" value="ECO:0007669"/>
    <property type="project" value="InterPro"/>
</dbReference>
<dbReference type="OrthoDB" id="2789670at2759"/>
<dbReference type="GO" id="GO:0004497">
    <property type="term" value="F:monooxygenase activity"/>
    <property type="evidence" value="ECO:0007669"/>
    <property type="project" value="UniProtKB-KW"/>
</dbReference>
<evidence type="ECO:0000256" key="3">
    <source>
        <dbReference type="ARBA" id="ARBA00004406"/>
    </source>
</evidence>
<keyword evidence="9 14" id="KW-0560">Oxidoreductase</keyword>
<keyword evidence="10 13" id="KW-0408">Iron</keyword>
<dbReference type="InterPro" id="IPR017972">
    <property type="entry name" value="Cyt_P450_CS"/>
</dbReference>
<evidence type="ECO:0008006" key="17">
    <source>
        <dbReference type="Google" id="ProtNLM"/>
    </source>
</evidence>
<sequence>MWIVALVCIIGAFIYFKLIKPLSYWKEKGIPYQKSWPVVGNMMDTVLKKKSFFELIKDFYTVFPNERYNGIHQFTKPMLLVRDLGLIKQITVKDFDHFMDHNQVVSEDVDPLMGKNLFALRGQRWKDMRATLSPSFTGSKMRMMYGLLYDCAEQFTKYFQKQGNDVITVEMKDIFTRFTNDAIASIAFGLKVDSLQDKNNEFYLMGKEATTFSGFIKNLKFIVMNVSPTLTKLLKLQFFSEPVSKFFRSIVKQTIEQREKQALVRRDMIHLLMEARKGRLHDEEQKEANGDAGFATVEESDIGKAAKHQKPQLSDEDITAQALIFFFGGFETSATLMSFIAYELAVNSDVQRKLQAEIDETLEKNKGKISYEALLRMTYLDMVVSETLRKWPPGFQLDRVCVKEYTIQPEKPTEKPLLIERDQVVLIPVAGIHRDPKYFPNPEKFDPERFNEENRNNIEPFSYMPFGSGPRNCIASRFALLENKTLICQLLAKFDIVPVKETIIPIKMGVKSFNFMPDEGFWLGLQQRKTAVNY</sequence>
<evidence type="ECO:0000256" key="6">
    <source>
        <dbReference type="ARBA" id="ARBA00022723"/>
    </source>
</evidence>
<comment type="caution">
    <text evidence="15">The sequence shown here is derived from an EMBL/GenBank/DDBJ whole genome shotgun (WGS) entry which is preliminary data.</text>
</comment>
<evidence type="ECO:0000256" key="5">
    <source>
        <dbReference type="ARBA" id="ARBA00022617"/>
    </source>
</evidence>
<evidence type="ECO:0000256" key="12">
    <source>
        <dbReference type="ARBA" id="ARBA00023136"/>
    </source>
</evidence>
<dbReference type="Proteomes" id="UP000801492">
    <property type="component" value="Unassembled WGS sequence"/>
</dbReference>
<keyword evidence="6 13" id="KW-0479">Metal-binding</keyword>